<name>A7N2L6_VIBC1</name>
<evidence type="ECO:0000313" key="2">
    <source>
        <dbReference type="Proteomes" id="UP000008152"/>
    </source>
</evidence>
<organism evidence="1 2">
    <name type="scientific">Vibrio campbellii (strain ATCC BAA-1116)</name>
    <dbReference type="NCBI Taxonomy" id="2902295"/>
    <lineage>
        <taxon>Bacteria</taxon>
        <taxon>Pseudomonadati</taxon>
        <taxon>Pseudomonadota</taxon>
        <taxon>Gammaproteobacteria</taxon>
        <taxon>Vibrionales</taxon>
        <taxon>Vibrionaceae</taxon>
        <taxon>Vibrio</taxon>
    </lineage>
</organism>
<accession>A7N2L6</accession>
<evidence type="ECO:0000313" key="1">
    <source>
        <dbReference type="EMBL" id="ABU73408.1"/>
    </source>
</evidence>
<sequence>MWGSLSIESPVVTMKMVVNTRNKIETNIGIGSCCVTASSAPGKLKPSNAELTLPGFAISNARPEPPTIVNQKQVVNGATTLMVVMIWRMLRPREIRAIKMAIIGP</sequence>
<dbReference type="KEGG" id="vha:VIBHAR_05504"/>
<dbReference type="AlphaFoldDB" id="A7N2L6"/>
<gene>
    <name evidence="1" type="ordered locus">VIBHAR_05504</name>
</gene>
<protein>
    <submittedName>
        <fullName evidence="1">Uncharacterized protein</fullName>
    </submittedName>
</protein>
<proteinExistence type="predicted"/>
<dbReference type="EMBL" id="CP000790">
    <property type="protein sequence ID" value="ABU73408.1"/>
    <property type="molecule type" value="Genomic_DNA"/>
</dbReference>
<dbReference type="Proteomes" id="UP000008152">
    <property type="component" value="Chromosome II"/>
</dbReference>
<reference evidence="1 2" key="1">
    <citation type="submission" date="2007-08" db="EMBL/GenBank/DDBJ databases">
        <authorList>
            <consortium name="The Vibrio harveyi Genome Sequencing Project"/>
            <person name="Bassler B."/>
            <person name="Clifton S.W."/>
            <person name="Fulton L."/>
            <person name="Delehaunty K."/>
            <person name="Fronick C."/>
            <person name="Harrison M."/>
            <person name="Markivic C."/>
            <person name="Fulton R."/>
            <person name="Tin-Wollam A.-M."/>
            <person name="Shah N."/>
            <person name="Pepin K."/>
            <person name="Nash W."/>
            <person name="Thiruvilangam P."/>
            <person name="Bhonagiri V."/>
            <person name="Waters C."/>
            <person name="Tu K.C."/>
            <person name="Irgon J."/>
            <person name="Wilson R.K."/>
        </authorList>
    </citation>
    <scope>NUCLEOTIDE SEQUENCE [LARGE SCALE GENOMIC DNA]</scope>
    <source>
        <strain evidence="2">ATCC BAA-1116 / BB120</strain>
    </source>
</reference>